<evidence type="ECO:0000313" key="3">
    <source>
        <dbReference type="Proteomes" id="UP000277212"/>
    </source>
</evidence>
<evidence type="ECO:0000313" key="2">
    <source>
        <dbReference type="EMBL" id="RMJ09455.1"/>
    </source>
</evidence>
<evidence type="ECO:0000256" key="1">
    <source>
        <dbReference type="SAM" id="MobiDB-lite"/>
    </source>
</evidence>
<comment type="caution">
    <text evidence="2">The sequence shown here is derived from an EMBL/GenBank/DDBJ whole genome shotgun (WGS) entry which is preliminary data.</text>
</comment>
<proteinExistence type="predicted"/>
<name>A0A3M2RX29_9HYPO</name>
<dbReference type="AlphaFoldDB" id="A0A3M2RX29"/>
<sequence length="390" mass="43759">MSTFRIDALLDPSDDDVKKTFNEHESKYHDEFLAWYHTHQDKYCQVVHNPHELSKLLNDAFPEREKRHCFFYWYEKWVGRKFLAQALPIEPKQLISAVAATNFLVQRDAGKISSLMQKFTHMPVLLGEGEFDGQATGFAFIAAQHFLWPDVQKPDWLVAEPSLLAIDLDEQPETSQSHPTIAHSATNNKGHPRPNLSGSSAESGSSAGTGSSGATADTSMMNTADNGNIIPNFTFVQLGALRYFEGNWDNIRDKDAKTILNCRGWQETQYGVVVQLTERGQAGPVWIIYNRWEPRDDDISEYDTEADEDGVEVRDPRILAKGRAGHLNDEKDNDGNPVHIAKIADNIANINCDPKNKLNFGVCVDHPCKIMRAKRCVPPGGKEELLVADP</sequence>
<gene>
    <name evidence="2" type="ORF">CDV36_010926</name>
</gene>
<reference evidence="2 3" key="1">
    <citation type="submission" date="2017-06" db="EMBL/GenBank/DDBJ databases">
        <title>Comparative genomic analysis of Ambrosia Fusariam Clade fungi.</title>
        <authorList>
            <person name="Stajich J.E."/>
            <person name="Carrillo J."/>
            <person name="Kijimoto T."/>
            <person name="Eskalen A."/>
            <person name="O'Donnell K."/>
            <person name="Kasson M."/>
        </authorList>
    </citation>
    <scope>NUCLEOTIDE SEQUENCE [LARGE SCALE GENOMIC DNA]</scope>
    <source>
        <strain evidence="2">UCR3666</strain>
    </source>
</reference>
<keyword evidence="3" id="KW-1185">Reference proteome</keyword>
<dbReference type="OrthoDB" id="5430299at2759"/>
<dbReference type="EMBL" id="NKUJ01000241">
    <property type="protein sequence ID" value="RMJ09455.1"/>
    <property type="molecule type" value="Genomic_DNA"/>
</dbReference>
<protein>
    <submittedName>
        <fullName evidence="2">Uncharacterized protein</fullName>
    </submittedName>
</protein>
<feature type="compositionally biased region" description="Polar residues" evidence="1">
    <location>
        <begin position="173"/>
        <end position="189"/>
    </location>
</feature>
<feature type="compositionally biased region" description="Low complexity" evidence="1">
    <location>
        <begin position="197"/>
        <end position="219"/>
    </location>
</feature>
<dbReference type="Proteomes" id="UP000277212">
    <property type="component" value="Unassembled WGS sequence"/>
</dbReference>
<feature type="region of interest" description="Disordered" evidence="1">
    <location>
        <begin position="170"/>
        <end position="219"/>
    </location>
</feature>
<organism evidence="2 3">
    <name type="scientific">Fusarium kuroshium</name>
    <dbReference type="NCBI Taxonomy" id="2010991"/>
    <lineage>
        <taxon>Eukaryota</taxon>
        <taxon>Fungi</taxon>
        <taxon>Dikarya</taxon>
        <taxon>Ascomycota</taxon>
        <taxon>Pezizomycotina</taxon>
        <taxon>Sordariomycetes</taxon>
        <taxon>Hypocreomycetidae</taxon>
        <taxon>Hypocreales</taxon>
        <taxon>Nectriaceae</taxon>
        <taxon>Fusarium</taxon>
        <taxon>Fusarium solani species complex</taxon>
    </lineage>
</organism>
<accession>A0A3M2RX29</accession>